<feature type="compositionally biased region" description="Basic and acidic residues" evidence="1">
    <location>
        <begin position="1"/>
        <end position="15"/>
    </location>
</feature>
<dbReference type="Proteomes" id="UP000007886">
    <property type="component" value="Chromosome"/>
</dbReference>
<dbReference type="EMBL" id="AP012279">
    <property type="protein sequence ID" value="BAL78816.1"/>
    <property type="molecule type" value="Genomic_DNA"/>
</dbReference>
<reference evidence="2 3" key="1">
    <citation type="journal article" date="2012" name="Microbes Environ.">
        <title>Complete genome sequence of Bradyrhizobium sp. S23321: insights into symbiosis evolution in soil oligotrophs.</title>
        <authorList>
            <person name="Okubo T."/>
            <person name="Tsukui T."/>
            <person name="Maita H."/>
            <person name="Okamoto S."/>
            <person name="Oshima K."/>
            <person name="Fujisawa T."/>
            <person name="Saito A."/>
            <person name="Futamata H."/>
            <person name="Hattori R."/>
            <person name="Shimomura Y."/>
            <person name="Haruta S."/>
            <person name="Morimoto S."/>
            <person name="Wang Y."/>
            <person name="Sakai Y."/>
            <person name="Hattori M."/>
            <person name="Aizawa S."/>
            <person name="Nagashima K.V.P."/>
            <person name="Masuda S."/>
            <person name="Hattori T."/>
            <person name="Yamashita A."/>
            <person name="Bao Z."/>
            <person name="Hayatsu M."/>
            <person name="Kajiya-Kanegae H."/>
            <person name="Yoshinaga I."/>
            <person name="Sakamoto K."/>
            <person name="Toyota K."/>
            <person name="Nakao M."/>
            <person name="Kohara M."/>
            <person name="Anda M."/>
            <person name="Niwa R."/>
            <person name="Jung-Hwan P."/>
            <person name="Sameshima-Saito R."/>
            <person name="Tokuda S."/>
            <person name="Yamamoto S."/>
            <person name="Yamamoto S."/>
            <person name="Yokoyama T."/>
            <person name="Akutsu T."/>
            <person name="Nakamura Y."/>
            <person name="Nakahira-Yanaka Y."/>
            <person name="Takada Hoshino Y."/>
            <person name="Hirakawa H."/>
            <person name="Mitsui H."/>
            <person name="Terasawa K."/>
            <person name="Itakura M."/>
            <person name="Sato S."/>
            <person name="Ikeda-Ohtsubo W."/>
            <person name="Sakakura N."/>
            <person name="Kaminuma E."/>
            <person name="Minamisawa K."/>
        </authorList>
    </citation>
    <scope>NUCLEOTIDE SEQUENCE [LARGE SCALE GENOMIC DNA]</scope>
    <source>
        <strain evidence="2 3">S23321</strain>
    </source>
</reference>
<evidence type="ECO:0000313" key="3">
    <source>
        <dbReference type="Proteomes" id="UP000007886"/>
    </source>
</evidence>
<sequence length="136" mass="14957">MATEKQIRANRENAKRSTGPKSLAGRIKSSRNALRHGLSSLTTDSDPVGAQTYGLAQLLTPLGASQIHRLAALEMAQAQSQLLRVAAVRKDLLAKLDLESLSLEQVKRLAALERYESRANSQRRRAIGRLRDGTDR</sequence>
<keyword evidence="3" id="KW-1185">Reference proteome</keyword>
<gene>
    <name evidence="2" type="ORF">S23_56240</name>
</gene>
<evidence type="ECO:0000313" key="2">
    <source>
        <dbReference type="EMBL" id="BAL78816.1"/>
    </source>
</evidence>
<accession>A0AAI8MI74</accession>
<dbReference type="KEGG" id="brs:S23_56240"/>
<name>A0AAI8MI74_9BRAD</name>
<feature type="region of interest" description="Disordered" evidence="1">
    <location>
        <begin position="1"/>
        <end position="27"/>
    </location>
</feature>
<evidence type="ECO:0000256" key="1">
    <source>
        <dbReference type="SAM" id="MobiDB-lite"/>
    </source>
</evidence>
<organism evidence="2 3">
    <name type="scientific">Bradyrhizobium cosmicum</name>
    <dbReference type="NCBI Taxonomy" id="1404864"/>
    <lineage>
        <taxon>Bacteria</taxon>
        <taxon>Pseudomonadati</taxon>
        <taxon>Pseudomonadota</taxon>
        <taxon>Alphaproteobacteria</taxon>
        <taxon>Hyphomicrobiales</taxon>
        <taxon>Nitrobacteraceae</taxon>
        <taxon>Bradyrhizobium</taxon>
    </lineage>
</organism>
<proteinExistence type="predicted"/>
<dbReference type="AlphaFoldDB" id="A0AAI8MI74"/>
<protein>
    <submittedName>
        <fullName evidence="2">Uncharacterized protein</fullName>
    </submittedName>
</protein>